<dbReference type="Pfam" id="PF02470">
    <property type="entry name" value="MlaD"/>
    <property type="match status" value="1"/>
</dbReference>
<dbReference type="InterPro" id="IPR024516">
    <property type="entry name" value="Mce_C"/>
</dbReference>
<reference evidence="3 4" key="1">
    <citation type="submission" date="2020-04" db="EMBL/GenBank/DDBJ databases">
        <title>MicrobeNet Type strains.</title>
        <authorList>
            <person name="Nicholson A.C."/>
        </authorList>
    </citation>
    <scope>NUCLEOTIDE SEQUENCE [LARGE SCALE GENOMIC DNA]</scope>
    <source>
        <strain evidence="3 4">DSM 44956</strain>
    </source>
</reference>
<gene>
    <name evidence="3" type="ORF">HGB38_06285</name>
</gene>
<dbReference type="NCBIfam" id="TIGR00996">
    <property type="entry name" value="Mtu_fam_mce"/>
    <property type="match status" value="1"/>
</dbReference>
<dbReference type="InterPro" id="IPR005693">
    <property type="entry name" value="Mce"/>
</dbReference>
<evidence type="ECO:0000313" key="4">
    <source>
        <dbReference type="Proteomes" id="UP000540698"/>
    </source>
</evidence>
<dbReference type="PANTHER" id="PTHR33371:SF18">
    <property type="entry name" value="MCE-FAMILY PROTEIN MCE3C"/>
    <property type="match status" value="1"/>
</dbReference>
<dbReference type="InterPro" id="IPR052336">
    <property type="entry name" value="MlaD_Phospholipid_Transporter"/>
</dbReference>
<dbReference type="Proteomes" id="UP000540698">
    <property type="component" value="Unassembled WGS sequence"/>
</dbReference>
<organism evidence="3 4">
    <name type="scientific">Nocardia gamkensis</name>
    <dbReference type="NCBI Taxonomy" id="352869"/>
    <lineage>
        <taxon>Bacteria</taxon>
        <taxon>Bacillati</taxon>
        <taxon>Actinomycetota</taxon>
        <taxon>Actinomycetes</taxon>
        <taxon>Mycobacteriales</taxon>
        <taxon>Nocardiaceae</taxon>
        <taxon>Nocardia</taxon>
    </lineage>
</organism>
<evidence type="ECO:0000259" key="2">
    <source>
        <dbReference type="Pfam" id="PF11887"/>
    </source>
</evidence>
<evidence type="ECO:0000259" key="1">
    <source>
        <dbReference type="Pfam" id="PF02470"/>
    </source>
</evidence>
<proteinExistence type="predicted"/>
<dbReference type="GO" id="GO:0005576">
    <property type="term" value="C:extracellular region"/>
    <property type="evidence" value="ECO:0007669"/>
    <property type="project" value="TreeGrafter"/>
</dbReference>
<dbReference type="RefSeq" id="WP_062970045.1">
    <property type="nucleotide sequence ID" value="NZ_JAAXOS010000003.1"/>
</dbReference>
<keyword evidence="4" id="KW-1185">Reference proteome</keyword>
<accession>A0A7X6R214</accession>
<sequence length="351" mass="37118">MTTSTRIRRLISAIRRPLETQNSRVLGVIALTALIGVLAAAVGVNSLGIGERTYQAEFAQAAGLRVGDGVTVAGVQIGSVIDQELVGDRVVVTMRIADDVPLGTETTAAIKLTTLLGARYVEVRPAGSGRLPDRRIPLSHTVVPYDLQQALENATTTFEQVDAAQLGRSLDALATQLDGVPAVLPGVLTNVRALASILGSRRDELGSLLAGVRQLTSMVTGQESDVAAIVTVGRDLLSDIAARRQAIEMLMSATTRLVDQVRGIVVDDRTKLDDLLNGLNGLLGSLARHDDLLRNTLEILPVAVRNLTNASGNGNSVDFNSPGGVLVDSWMCALSGRAELAKLPQYFGDCR</sequence>
<evidence type="ECO:0000313" key="3">
    <source>
        <dbReference type="EMBL" id="NKY25838.1"/>
    </source>
</evidence>
<dbReference type="Pfam" id="PF11887">
    <property type="entry name" value="Mce4_CUP1"/>
    <property type="match status" value="1"/>
</dbReference>
<dbReference type="InterPro" id="IPR003399">
    <property type="entry name" value="Mce/MlaD"/>
</dbReference>
<dbReference type="PANTHER" id="PTHR33371">
    <property type="entry name" value="INTERMEMBRANE PHOSPHOLIPID TRANSPORT SYSTEM BINDING PROTEIN MLAD-RELATED"/>
    <property type="match status" value="1"/>
</dbReference>
<feature type="domain" description="Mammalian cell entry C-terminal" evidence="2">
    <location>
        <begin position="135"/>
        <end position="317"/>
    </location>
</feature>
<comment type="caution">
    <text evidence="3">The sequence shown here is derived from an EMBL/GenBank/DDBJ whole genome shotgun (WGS) entry which is preliminary data.</text>
</comment>
<dbReference type="EMBL" id="JAAXOS010000003">
    <property type="protein sequence ID" value="NKY25838.1"/>
    <property type="molecule type" value="Genomic_DNA"/>
</dbReference>
<name>A0A7X6R214_9NOCA</name>
<protein>
    <submittedName>
        <fullName evidence="3">MCE family protein</fullName>
    </submittedName>
</protein>
<feature type="domain" description="Mce/MlaD" evidence="1">
    <location>
        <begin position="52"/>
        <end position="125"/>
    </location>
</feature>
<dbReference type="AlphaFoldDB" id="A0A7X6R214"/>